<organism evidence="4 5">
    <name type="scientific">Paraclostridium sordellii</name>
    <name type="common">Clostridium sordellii</name>
    <dbReference type="NCBI Taxonomy" id="1505"/>
    <lineage>
        <taxon>Bacteria</taxon>
        <taxon>Bacillati</taxon>
        <taxon>Bacillota</taxon>
        <taxon>Clostridia</taxon>
        <taxon>Peptostreptococcales</taxon>
        <taxon>Peptostreptococcaceae</taxon>
        <taxon>Paraclostridium</taxon>
    </lineage>
</organism>
<proteinExistence type="predicted"/>
<dbReference type="EMBL" id="CEKZ01000003">
    <property type="protein sequence ID" value="CEQ03694.1"/>
    <property type="molecule type" value="Genomic_DNA"/>
</dbReference>
<dbReference type="PANTHER" id="PTHR43278">
    <property type="entry name" value="NAD(P)H-DEPENDENT FMN-CONTAINING OXIDOREDUCTASE YWQN-RELATED"/>
    <property type="match status" value="1"/>
</dbReference>
<dbReference type="GO" id="GO:0016491">
    <property type="term" value="F:oxidoreductase activity"/>
    <property type="evidence" value="ECO:0007669"/>
    <property type="project" value="InterPro"/>
</dbReference>
<keyword evidence="2" id="KW-0288">FMN</keyword>
<evidence type="ECO:0000313" key="4">
    <source>
        <dbReference type="EMBL" id="CEQ03694.1"/>
    </source>
</evidence>
<accession>A0A0C7QFR7</accession>
<evidence type="ECO:0000256" key="1">
    <source>
        <dbReference type="ARBA" id="ARBA00022630"/>
    </source>
</evidence>
<dbReference type="RefSeq" id="WP_055333475.1">
    <property type="nucleotide sequence ID" value="NZ_CEKZ01000003.1"/>
</dbReference>
<evidence type="ECO:0000313" key="5">
    <source>
        <dbReference type="Proteomes" id="UP000049127"/>
    </source>
</evidence>
<gene>
    <name evidence="4" type="ORF">R28058_14271</name>
</gene>
<feature type="domain" description="NADPH-dependent FMN reductase-like" evidence="3">
    <location>
        <begin position="1"/>
        <end position="152"/>
    </location>
</feature>
<dbReference type="InterPro" id="IPR051796">
    <property type="entry name" value="ISF_SsuE-like"/>
</dbReference>
<name>A0A0C7QFR7_PARSO</name>
<reference evidence="4 5" key="1">
    <citation type="submission" date="2015-01" db="EMBL/GenBank/DDBJ databases">
        <authorList>
            <person name="Aslett A.Martin."/>
            <person name="De Silva Nishadi"/>
        </authorList>
    </citation>
    <scope>NUCLEOTIDE SEQUENCE [LARGE SCALE GENOMIC DNA]</scope>
    <source>
        <strain evidence="4 5">R28058</strain>
    </source>
</reference>
<dbReference type="SUPFAM" id="SSF52218">
    <property type="entry name" value="Flavoproteins"/>
    <property type="match status" value="1"/>
</dbReference>
<protein>
    <submittedName>
        <fullName evidence="4">NADPH-dependent FMN reductase</fullName>
    </submittedName>
</protein>
<sequence>MKVLLVNGSPHLKGCTYTALTEVAKSLELNGIETEIFQVGTKPICGCIGCGSCYKTGKCFMDDVVNEFVEKAKEADGFVFGSPVHYAAASGALTSFLDRAFYSGGKHLAYKPGACITSARRGGTTATFDQINKYFTINNMPVVSSQYWNMVHGSNPEEVKKDLEGMQTMRVLGSNMAWLMKCIELGKANGINIPEKEDRLRTNFIR</sequence>
<dbReference type="Gene3D" id="3.40.50.360">
    <property type="match status" value="1"/>
</dbReference>
<evidence type="ECO:0000259" key="3">
    <source>
        <dbReference type="Pfam" id="PF03358"/>
    </source>
</evidence>
<dbReference type="Proteomes" id="UP000049127">
    <property type="component" value="Unassembled WGS sequence"/>
</dbReference>
<dbReference type="AlphaFoldDB" id="A0A0C7QFR7"/>
<dbReference type="InterPro" id="IPR005025">
    <property type="entry name" value="FMN_Rdtase-like_dom"/>
</dbReference>
<evidence type="ECO:0000256" key="2">
    <source>
        <dbReference type="ARBA" id="ARBA00022643"/>
    </source>
</evidence>
<dbReference type="PANTHER" id="PTHR43278:SF4">
    <property type="entry name" value="NAD(P)H-DEPENDENT FMN-CONTAINING OXIDOREDUCTASE YWQN-RELATED"/>
    <property type="match status" value="1"/>
</dbReference>
<dbReference type="OrthoDB" id="9790975at2"/>
<dbReference type="InterPro" id="IPR029039">
    <property type="entry name" value="Flavoprotein-like_sf"/>
</dbReference>
<keyword evidence="1" id="KW-0285">Flavoprotein</keyword>
<dbReference type="Pfam" id="PF03358">
    <property type="entry name" value="FMN_red"/>
    <property type="match status" value="1"/>
</dbReference>